<dbReference type="SUPFAM" id="SSF51004">
    <property type="entry name" value="C-terminal (heme d1) domain of cytochrome cd1-nitrite reductase"/>
    <property type="match status" value="1"/>
</dbReference>
<dbReference type="PANTHER" id="PTHR47197">
    <property type="entry name" value="PROTEIN NIRF"/>
    <property type="match status" value="1"/>
</dbReference>
<dbReference type="InterPro" id="IPR036909">
    <property type="entry name" value="Cyt_c-like_dom_sf"/>
</dbReference>
<dbReference type="GO" id="GO:0020037">
    <property type="term" value="F:heme binding"/>
    <property type="evidence" value="ECO:0007669"/>
    <property type="project" value="InterPro"/>
</dbReference>
<dbReference type="PANTHER" id="PTHR47197:SF3">
    <property type="entry name" value="DIHYDRO-HEME D1 DEHYDROGENASE"/>
    <property type="match status" value="1"/>
</dbReference>
<dbReference type="InterPro" id="IPR051200">
    <property type="entry name" value="Host-pathogen_enzymatic-act"/>
</dbReference>
<name>A0A3B1B8D2_9ZZZZ</name>
<dbReference type="NCBIfam" id="TIGR02276">
    <property type="entry name" value="beta_rpt_yvtn"/>
    <property type="match status" value="1"/>
</dbReference>
<dbReference type="Gene3D" id="1.10.760.10">
    <property type="entry name" value="Cytochrome c-like domain"/>
    <property type="match status" value="1"/>
</dbReference>
<feature type="domain" description="Cytochrome c" evidence="5">
    <location>
        <begin position="28"/>
        <end position="106"/>
    </location>
</feature>
<evidence type="ECO:0000256" key="3">
    <source>
        <dbReference type="ARBA" id="ARBA00022729"/>
    </source>
</evidence>
<dbReference type="AlphaFoldDB" id="A0A3B1B8D2"/>
<dbReference type="Gene3D" id="2.130.10.10">
    <property type="entry name" value="YVTN repeat-like/Quinoprotein amine dehydrogenase"/>
    <property type="match status" value="2"/>
</dbReference>
<dbReference type="InterPro" id="IPR015943">
    <property type="entry name" value="WD40/YVTN_repeat-like_dom_sf"/>
</dbReference>
<proteinExistence type="predicted"/>
<dbReference type="Pfam" id="PF02239">
    <property type="entry name" value="Cytochrom_D1"/>
    <property type="match status" value="1"/>
</dbReference>
<protein>
    <submittedName>
        <fullName evidence="6">Cytochrome c4</fullName>
    </submittedName>
</protein>
<dbReference type="GO" id="GO:0009055">
    <property type="term" value="F:electron transfer activity"/>
    <property type="evidence" value="ECO:0007669"/>
    <property type="project" value="InterPro"/>
</dbReference>
<dbReference type="InterPro" id="IPR011964">
    <property type="entry name" value="YVTN_b-propeller_repeat"/>
</dbReference>
<gene>
    <name evidence="6" type="ORF">MNBD_GAMMA21-1993</name>
</gene>
<reference evidence="6" key="1">
    <citation type="submission" date="2018-06" db="EMBL/GenBank/DDBJ databases">
        <authorList>
            <person name="Zhirakovskaya E."/>
        </authorList>
    </citation>
    <scope>NUCLEOTIDE SEQUENCE</scope>
</reference>
<dbReference type="InterPro" id="IPR048433">
    <property type="entry name" value="YNCE-like_beta-prop"/>
</dbReference>
<organism evidence="6">
    <name type="scientific">hydrothermal vent metagenome</name>
    <dbReference type="NCBI Taxonomy" id="652676"/>
    <lineage>
        <taxon>unclassified sequences</taxon>
        <taxon>metagenomes</taxon>
        <taxon>ecological metagenomes</taxon>
    </lineage>
</organism>
<evidence type="ECO:0000259" key="5">
    <source>
        <dbReference type="PROSITE" id="PS51007"/>
    </source>
</evidence>
<dbReference type="EMBL" id="UOFR01000083">
    <property type="protein sequence ID" value="VAX01297.1"/>
    <property type="molecule type" value="Genomic_DNA"/>
</dbReference>
<dbReference type="GO" id="GO:0046872">
    <property type="term" value="F:metal ion binding"/>
    <property type="evidence" value="ECO:0007669"/>
    <property type="project" value="UniProtKB-KW"/>
</dbReference>
<sequence length="419" mass="45090">MRFINRAALRLIFVTLLTTQLNMLVYADDIAIGKTKSAVCVGCHGANGIGVSAEYPNLAGQKSVYLKKQLKAFRSGQRVEPTMNAMTKELADEDIQSIAAYYASLGQSEQHQAKAGASAKMGKPTVTEFPETTYITMKKSGNVETFPDEVIWQGGPNMLYNSITPDGKLLLATSPSGNNVYVFDAKSGKQKKIIAVGKAPKGVKVSPDGQYAYVSNQGSAEISVIDLKKLKVVDTIKVEKGPHNARFNKDGSLAYVTLQGGAGVAVIDTNKRKMVRIIPVPGITGPHNLDLSSDEQIAFVRDFVHNVAVLDLKTGKVKKIIKVGTGHGGIDVAPNGRYAVTAAIGADFISVINTKDLTVKNIKVGNGPHGVRASKDSRWIYVTVTKENKVVIIDATTMTVKKEISVQKFPFWIAVKGNP</sequence>
<keyword evidence="3" id="KW-0732">Signal</keyword>
<dbReference type="InterPro" id="IPR011048">
    <property type="entry name" value="Haem_d1_sf"/>
</dbReference>
<evidence type="ECO:0000256" key="4">
    <source>
        <dbReference type="ARBA" id="ARBA00023004"/>
    </source>
</evidence>
<evidence type="ECO:0000313" key="6">
    <source>
        <dbReference type="EMBL" id="VAX01297.1"/>
    </source>
</evidence>
<keyword evidence="1" id="KW-0349">Heme</keyword>
<dbReference type="SUPFAM" id="SSF46626">
    <property type="entry name" value="Cytochrome c"/>
    <property type="match status" value="1"/>
</dbReference>
<accession>A0A3B1B8D2</accession>
<evidence type="ECO:0000256" key="2">
    <source>
        <dbReference type="ARBA" id="ARBA00022723"/>
    </source>
</evidence>
<keyword evidence="4" id="KW-0408">Iron</keyword>
<dbReference type="Pfam" id="PF00034">
    <property type="entry name" value="Cytochrom_C"/>
    <property type="match status" value="1"/>
</dbReference>
<dbReference type="InterPro" id="IPR009056">
    <property type="entry name" value="Cyt_c-like_dom"/>
</dbReference>
<evidence type="ECO:0000256" key="1">
    <source>
        <dbReference type="ARBA" id="ARBA00022617"/>
    </source>
</evidence>
<dbReference type="Pfam" id="PF21783">
    <property type="entry name" value="YNCE"/>
    <property type="match status" value="1"/>
</dbReference>
<dbReference type="PROSITE" id="PS51007">
    <property type="entry name" value="CYTC"/>
    <property type="match status" value="1"/>
</dbReference>
<keyword evidence="2" id="KW-0479">Metal-binding</keyword>